<dbReference type="GO" id="GO:0019205">
    <property type="term" value="F:nucleobase-containing compound kinase activity"/>
    <property type="evidence" value="ECO:0007669"/>
    <property type="project" value="InterPro"/>
</dbReference>
<reference evidence="5" key="1">
    <citation type="journal article" date="2023" name="Mol. Phylogenet. Evol.">
        <title>Genome-scale phylogeny and comparative genomics of the fungal order Sordariales.</title>
        <authorList>
            <person name="Hensen N."/>
            <person name="Bonometti L."/>
            <person name="Westerberg I."/>
            <person name="Brannstrom I.O."/>
            <person name="Guillou S."/>
            <person name="Cros-Aarteil S."/>
            <person name="Calhoun S."/>
            <person name="Haridas S."/>
            <person name="Kuo A."/>
            <person name="Mondo S."/>
            <person name="Pangilinan J."/>
            <person name="Riley R."/>
            <person name="LaButti K."/>
            <person name="Andreopoulos B."/>
            <person name="Lipzen A."/>
            <person name="Chen C."/>
            <person name="Yan M."/>
            <person name="Daum C."/>
            <person name="Ng V."/>
            <person name="Clum A."/>
            <person name="Steindorff A."/>
            <person name="Ohm R.A."/>
            <person name="Martin F."/>
            <person name="Silar P."/>
            <person name="Natvig D.O."/>
            <person name="Lalanne C."/>
            <person name="Gautier V."/>
            <person name="Ament-Velasquez S.L."/>
            <person name="Kruys A."/>
            <person name="Hutchinson M.I."/>
            <person name="Powell A.J."/>
            <person name="Barry K."/>
            <person name="Miller A.N."/>
            <person name="Grigoriev I.V."/>
            <person name="Debuchy R."/>
            <person name="Gladieux P."/>
            <person name="Hiltunen Thoren M."/>
            <person name="Johannesson H."/>
        </authorList>
    </citation>
    <scope>NUCLEOTIDE SEQUENCE</scope>
    <source>
        <strain evidence="5">CBS 333.67</strain>
    </source>
</reference>
<evidence type="ECO:0000313" key="5">
    <source>
        <dbReference type="EMBL" id="KAK3307290.1"/>
    </source>
</evidence>
<dbReference type="EMBL" id="JAUDZG010000003">
    <property type="protein sequence ID" value="KAK3307290.1"/>
    <property type="molecule type" value="Genomic_DNA"/>
</dbReference>
<keyword evidence="1 4" id="KW-0808">Transferase</keyword>
<dbReference type="GeneID" id="87883607"/>
<dbReference type="Proteomes" id="UP001273166">
    <property type="component" value="Unassembled WGS sequence"/>
</dbReference>
<dbReference type="PROSITE" id="PS00113">
    <property type="entry name" value="ADENYLATE_KINASE"/>
    <property type="match status" value="1"/>
</dbReference>
<protein>
    <submittedName>
        <fullName evidence="5">Adenylate kinase-domain-containing protein</fullName>
    </submittedName>
</protein>
<dbReference type="HAMAP" id="MF_00235">
    <property type="entry name" value="Adenylate_kinase_Adk"/>
    <property type="match status" value="1"/>
</dbReference>
<gene>
    <name evidence="5" type="ORF">B0T15DRAFT_395321</name>
</gene>
<proteinExistence type="inferred from homology"/>
<evidence type="ECO:0000256" key="4">
    <source>
        <dbReference type="RuleBase" id="RU003330"/>
    </source>
</evidence>
<dbReference type="PANTHER" id="PTHR23359">
    <property type="entry name" value="NUCLEOTIDE KINASE"/>
    <property type="match status" value="1"/>
</dbReference>
<keyword evidence="6" id="KW-1185">Reference proteome</keyword>
<dbReference type="InterPro" id="IPR000850">
    <property type="entry name" value="Adenylat/UMP-CMP_kin"/>
</dbReference>
<comment type="caution">
    <text evidence="5">The sequence shown here is derived from an EMBL/GenBank/DDBJ whole genome shotgun (WGS) entry which is preliminary data.</text>
</comment>
<evidence type="ECO:0000256" key="2">
    <source>
        <dbReference type="ARBA" id="ARBA00022741"/>
    </source>
</evidence>
<name>A0AAJ0GWT5_9PEZI</name>
<dbReference type="InterPro" id="IPR033690">
    <property type="entry name" value="Adenylat_kinase_CS"/>
</dbReference>
<comment type="similarity">
    <text evidence="4">Belongs to the adenylate kinase family.</text>
</comment>
<keyword evidence="2" id="KW-0547">Nucleotide-binding</keyword>
<reference evidence="5" key="2">
    <citation type="submission" date="2023-06" db="EMBL/GenBank/DDBJ databases">
        <authorList>
            <consortium name="Lawrence Berkeley National Laboratory"/>
            <person name="Mondo S.J."/>
            <person name="Hensen N."/>
            <person name="Bonometti L."/>
            <person name="Westerberg I."/>
            <person name="Brannstrom I.O."/>
            <person name="Guillou S."/>
            <person name="Cros-Aarteil S."/>
            <person name="Calhoun S."/>
            <person name="Haridas S."/>
            <person name="Kuo A."/>
            <person name="Pangilinan J."/>
            <person name="Riley R."/>
            <person name="Labutti K."/>
            <person name="Andreopoulos B."/>
            <person name="Lipzen A."/>
            <person name="Chen C."/>
            <person name="Yanf M."/>
            <person name="Daum C."/>
            <person name="Ng V."/>
            <person name="Clum A."/>
            <person name="Steindorff A."/>
            <person name="Ohm R."/>
            <person name="Martin F."/>
            <person name="Silar P."/>
            <person name="Natvig D."/>
            <person name="Lalanne C."/>
            <person name="Gautier V."/>
            <person name="Ament-Velasquez S.L."/>
            <person name="Kruys A."/>
            <person name="Hutchinson M.I."/>
            <person name="Powell A.J."/>
            <person name="Barry K."/>
            <person name="Miller A.N."/>
            <person name="Grigoriev I.V."/>
            <person name="Debuchy R."/>
            <person name="Gladieux P."/>
            <person name="Thoren M.H."/>
            <person name="Johannesson H."/>
        </authorList>
    </citation>
    <scope>NUCLEOTIDE SEQUENCE</scope>
    <source>
        <strain evidence="5">CBS 333.67</strain>
    </source>
</reference>
<keyword evidence="3 4" id="KW-0418">Kinase</keyword>
<dbReference type="Pfam" id="PF00406">
    <property type="entry name" value="ADK"/>
    <property type="match status" value="1"/>
</dbReference>
<sequence>MATTCAGILGDPSPRPEPDLKQAVIVGMLGGPGSGKGTQCQMLSQIFELAHISIGDVLRQEINRPGSQYAGIIRENMMAGKVGPKEITISIVRDHMQRSLAEGTRAFILDGFPRNMEQCNYFEQIVGPVTLLLVLDCPESTMVERLTRSDRNRFDDTEDNIRRRIETFQNTTSEVIESFRRRNKLHNVNSDREPGLVRNQVEAILDGLVTKRAGMYNTYQSFISPRA</sequence>
<organism evidence="5 6">
    <name type="scientific">Chaetomium strumarium</name>
    <dbReference type="NCBI Taxonomy" id="1170767"/>
    <lineage>
        <taxon>Eukaryota</taxon>
        <taxon>Fungi</taxon>
        <taxon>Dikarya</taxon>
        <taxon>Ascomycota</taxon>
        <taxon>Pezizomycotina</taxon>
        <taxon>Sordariomycetes</taxon>
        <taxon>Sordariomycetidae</taxon>
        <taxon>Sordariales</taxon>
        <taxon>Chaetomiaceae</taxon>
        <taxon>Chaetomium</taxon>
    </lineage>
</organism>
<dbReference type="AlphaFoldDB" id="A0AAJ0GWT5"/>
<dbReference type="Gene3D" id="3.40.50.300">
    <property type="entry name" value="P-loop containing nucleotide triphosphate hydrolases"/>
    <property type="match status" value="1"/>
</dbReference>
<dbReference type="CDD" id="cd01428">
    <property type="entry name" value="ADK"/>
    <property type="match status" value="1"/>
</dbReference>
<dbReference type="InterPro" id="IPR027417">
    <property type="entry name" value="P-loop_NTPase"/>
</dbReference>
<dbReference type="GO" id="GO:0006139">
    <property type="term" value="P:nucleobase-containing compound metabolic process"/>
    <property type="evidence" value="ECO:0007669"/>
    <property type="project" value="InterPro"/>
</dbReference>
<dbReference type="GO" id="GO:0005524">
    <property type="term" value="F:ATP binding"/>
    <property type="evidence" value="ECO:0007669"/>
    <property type="project" value="InterPro"/>
</dbReference>
<dbReference type="SUPFAM" id="SSF52540">
    <property type="entry name" value="P-loop containing nucleoside triphosphate hydrolases"/>
    <property type="match status" value="1"/>
</dbReference>
<evidence type="ECO:0000256" key="1">
    <source>
        <dbReference type="ARBA" id="ARBA00022679"/>
    </source>
</evidence>
<evidence type="ECO:0000256" key="3">
    <source>
        <dbReference type="ARBA" id="ARBA00022777"/>
    </source>
</evidence>
<evidence type="ECO:0000313" key="6">
    <source>
        <dbReference type="Proteomes" id="UP001273166"/>
    </source>
</evidence>
<dbReference type="RefSeq" id="XP_062723070.1">
    <property type="nucleotide sequence ID" value="XM_062864778.1"/>
</dbReference>
<dbReference type="PRINTS" id="PR00094">
    <property type="entry name" value="ADENYLTKNASE"/>
</dbReference>
<accession>A0AAJ0GWT5</accession>